<keyword evidence="1" id="KW-0677">Repeat</keyword>
<dbReference type="InterPro" id="IPR011990">
    <property type="entry name" value="TPR-like_helical_dom_sf"/>
</dbReference>
<accession>A0ABQ2E6Z9</accession>
<protein>
    <recommendedName>
        <fullName evidence="8">Tetratricopeptide repeat protein</fullName>
    </recommendedName>
</protein>
<dbReference type="PROSITE" id="PS50005">
    <property type="entry name" value="TPR"/>
    <property type="match status" value="2"/>
</dbReference>
<feature type="signal peptide" evidence="5">
    <location>
        <begin position="1"/>
        <end position="29"/>
    </location>
</feature>
<reference evidence="7" key="1">
    <citation type="journal article" date="2019" name="Int. J. Syst. Evol. Microbiol.">
        <title>The Global Catalogue of Microorganisms (GCM) 10K type strain sequencing project: providing services to taxonomists for standard genome sequencing and annotation.</title>
        <authorList>
            <consortium name="The Broad Institute Genomics Platform"/>
            <consortium name="The Broad Institute Genome Sequencing Center for Infectious Disease"/>
            <person name="Wu L."/>
            <person name="Ma J."/>
        </authorList>
    </citation>
    <scope>NUCLEOTIDE SEQUENCE [LARGE SCALE GENOMIC DNA]</scope>
    <source>
        <strain evidence="7">CGMCC 1.8985</strain>
    </source>
</reference>
<evidence type="ECO:0000256" key="1">
    <source>
        <dbReference type="ARBA" id="ARBA00022737"/>
    </source>
</evidence>
<feature type="region of interest" description="Disordered" evidence="4">
    <location>
        <begin position="39"/>
        <end position="81"/>
    </location>
</feature>
<dbReference type="EMBL" id="BMME01000001">
    <property type="protein sequence ID" value="GGJ95452.1"/>
    <property type="molecule type" value="Genomic_DNA"/>
</dbReference>
<name>A0ABQ2E6Z9_9GAMM</name>
<dbReference type="SMART" id="SM00028">
    <property type="entry name" value="TPR"/>
    <property type="match status" value="3"/>
</dbReference>
<evidence type="ECO:0008006" key="8">
    <source>
        <dbReference type="Google" id="ProtNLM"/>
    </source>
</evidence>
<evidence type="ECO:0000256" key="4">
    <source>
        <dbReference type="SAM" id="MobiDB-lite"/>
    </source>
</evidence>
<dbReference type="Pfam" id="PF14559">
    <property type="entry name" value="TPR_19"/>
    <property type="match status" value="1"/>
</dbReference>
<dbReference type="RefSeq" id="WP_132987202.1">
    <property type="nucleotide sequence ID" value="NZ_BMME01000001.1"/>
</dbReference>
<dbReference type="PANTHER" id="PTHR44186">
    <property type="match status" value="1"/>
</dbReference>
<evidence type="ECO:0000313" key="6">
    <source>
        <dbReference type="EMBL" id="GGJ95452.1"/>
    </source>
</evidence>
<proteinExistence type="predicted"/>
<dbReference type="PANTHER" id="PTHR44186:SF1">
    <property type="entry name" value="BARDET-BIEDL SYNDROME 4 PROTEIN"/>
    <property type="match status" value="1"/>
</dbReference>
<organism evidence="6 7">
    <name type="scientific">Luteimonas terricola</name>
    <dbReference type="NCBI Taxonomy" id="645597"/>
    <lineage>
        <taxon>Bacteria</taxon>
        <taxon>Pseudomonadati</taxon>
        <taxon>Pseudomonadota</taxon>
        <taxon>Gammaproteobacteria</taxon>
        <taxon>Lysobacterales</taxon>
        <taxon>Lysobacteraceae</taxon>
        <taxon>Luteimonas</taxon>
    </lineage>
</organism>
<dbReference type="SUPFAM" id="SSF48452">
    <property type="entry name" value="TPR-like"/>
    <property type="match status" value="2"/>
</dbReference>
<comment type="caution">
    <text evidence="6">The sequence shown here is derived from an EMBL/GenBank/DDBJ whole genome shotgun (WGS) entry which is preliminary data.</text>
</comment>
<evidence type="ECO:0000256" key="5">
    <source>
        <dbReference type="SAM" id="SignalP"/>
    </source>
</evidence>
<dbReference type="Pfam" id="PF13432">
    <property type="entry name" value="TPR_16"/>
    <property type="match status" value="1"/>
</dbReference>
<evidence type="ECO:0000256" key="2">
    <source>
        <dbReference type="ARBA" id="ARBA00022803"/>
    </source>
</evidence>
<feature type="region of interest" description="Disordered" evidence="4">
    <location>
        <begin position="384"/>
        <end position="406"/>
    </location>
</feature>
<dbReference type="Proteomes" id="UP000599009">
    <property type="component" value="Unassembled WGS sequence"/>
</dbReference>
<evidence type="ECO:0000256" key="3">
    <source>
        <dbReference type="PROSITE-ProRule" id="PRU00339"/>
    </source>
</evidence>
<keyword evidence="5" id="KW-0732">Signal</keyword>
<keyword evidence="7" id="KW-1185">Reference proteome</keyword>
<dbReference type="InterPro" id="IPR019734">
    <property type="entry name" value="TPR_rpt"/>
</dbReference>
<feature type="compositionally biased region" description="Basic and acidic residues" evidence="4">
    <location>
        <begin position="389"/>
        <end position="406"/>
    </location>
</feature>
<feature type="chain" id="PRO_5047480081" description="Tetratricopeptide repeat protein" evidence="5">
    <location>
        <begin position="30"/>
        <end position="406"/>
    </location>
</feature>
<evidence type="ECO:0000313" key="7">
    <source>
        <dbReference type="Proteomes" id="UP000599009"/>
    </source>
</evidence>
<feature type="repeat" description="TPR" evidence="3">
    <location>
        <begin position="189"/>
        <end position="222"/>
    </location>
</feature>
<sequence>MSASKIHRQLLVTAIAAVLTLGTAADAFAQSATERAAERRAARQAALEGGEKGTKKGAAADEYPAATRKDPGLRSTSRIAPRINKVSDAQQAGDLAAAEAAAVHILENDKANAYERAITLRLLADLLIDVDNERAKSYLREVIELDGLDNNQHFGTMLTLAQIQIQEDDYAGSLATLDRLVAETKTDKADVQVLRGNALYRLERYDEAIAAIEPLVKGNPEARADWTQLLMASYAESGRANEAATLAEQVAAQTPGDKRAQLNLASVYLQSDDYPKAIAVYERLRQAGELTEERDYNNLSALYLNTDSGEHKAIEVINEGLQKGILKPDHRTYSSLAQAYYFTDQYDKAIDAYEKAAPLDDDGGTYLNLAKVLANEGRDAESKAAAQKALDKGLPDPGEARKLLAR</sequence>
<dbReference type="Gene3D" id="1.25.40.10">
    <property type="entry name" value="Tetratricopeptide repeat domain"/>
    <property type="match status" value="2"/>
</dbReference>
<feature type="repeat" description="TPR" evidence="3">
    <location>
        <begin position="330"/>
        <end position="363"/>
    </location>
</feature>
<gene>
    <name evidence="6" type="ORF">GCM10011394_00210</name>
</gene>
<keyword evidence="2 3" id="KW-0802">TPR repeat</keyword>
<dbReference type="Pfam" id="PF13181">
    <property type="entry name" value="TPR_8"/>
    <property type="match status" value="1"/>
</dbReference>